<dbReference type="Proteomes" id="UP000054695">
    <property type="component" value="Unassembled WGS sequence"/>
</dbReference>
<evidence type="ECO:0000313" key="2">
    <source>
        <dbReference type="Proteomes" id="UP000054695"/>
    </source>
</evidence>
<gene>
    <name evidence="1" type="ORF">Lboz_1968</name>
</gene>
<dbReference type="AlphaFoldDB" id="A0A0W0RQH3"/>
<keyword evidence="2" id="KW-1185">Reference proteome</keyword>
<dbReference type="STRING" id="447.Lboz_1968"/>
<accession>A0A0W0RQH3</accession>
<evidence type="ECO:0000313" key="1">
    <source>
        <dbReference type="EMBL" id="KTC73322.1"/>
    </source>
</evidence>
<name>A0A0W0RQH3_LEGBO</name>
<comment type="caution">
    <text evidence="1">The sequence shown here is derived from an EMBL/GenBank/DDBJ whole genome shotgun (WGS) entry which is preliminary data.</text>
</comment>
<dbReference type="OrthoDB" id="5654137at2"/>
<organism evidence="1 2">
    <name type="scientific">Legionella bozemanae</name>
    <name type="common">Fluoribacter bozemanae</name>
    <dbReference type="NCBI Taxonomy" id="447"/>
    <lineage>
        <taxon>Bacteria</taxon>
        <taxon>Pseudomonadati</taxon>
        <taxon>Pseudomonadota</taxon>
        <taxon>Gammaproteobacteria</taxon>
        <taxon>Legionellales</taxon>
        <taxon>Legionellaceae</taxon>
        <taxon>Legionella</taxon>
    </lineage>
</organism>
<protein>
    <submittedName>
        <fullName evidence="1">Ankyrin repeat-containing protein</fullName>
    </submittedName>
</protein>
<dbReference type="EMBL" id="LNXU01000019">
    <property type="protein sequence ID" value="KTC73322.1"/>
    <property type="molecule type" value="Genomic_DNA"/>
</dbReference>
<proteinExistence type="predicted"/>
<dbReference type="Gene3D" id="1.25.40.20">
    <property type="entry name" value="Ankyrin repeat-containing domain"/>
    <property type="match status" value="1"/>
</dbReference>
<dbReference type="RefSeq" id="WP_058459600.1">
    <property type="nucleotide sequence ID" value="NZ_CAAAIY010000010.1"/>
</dbReference>
<reference evidence="1 2" key="1">
    <citation type="submission" date="2015-11" db="EMBL/GenBank/DDBJ databases">
        <title>Genomic analysis of 38 Legionella species identifies large and diverse effector repertoires.</title>
        <authorList>
            <person name="Burstein D."/>
            <person name="Amaro F."/>
            <person name="Zusman T."/>
            <person name="Lifshitz Z."/>
            <person name="Cohen O."/>
            <person name="Gilbert J.A."/>
            <person name="Pupko T."/>
            <person name="Shuman H.A."/>
            <person name="Segal G."/>
        </authorList>
    </citation>
    <scope>NUCLEOTIDE SEQUENCE [LARGE SCALE GENOMIC DNA]</scope>
    <source>
        <strain evidence="1 2">WIGA</strain>
    </source>
</reference>
<dbReference type="PATRIC" id="fig|447.4.peg.2097"/>
<sequence>MKRSVDQKQVIDKLNLYLKWHNMPVQMNNEGVCNGLATLYAKYVLEGKENQFFKILEEIVKKNPDSAMESDINQFVYDVVLTLFPEQFDKELSQANSMRALTINNKPMKSSFDFAITTSDKNWEEIFKTLALQQNEVMRIGGTMHAVSVRRKDNKYVVYDPNYSSGTKEFASEREVIAELHNNVLRYQKGGALGMTISVIRHPENNEPRIFPKISELYDHYLTQKNIDDVAVSHFGGVFNTLRKAAEINDASVIQHLLELGAKDKDLQAARIAVVNNNPDALAALLGNNKDSATFATLFIDALAHGREKTYDQLFLLKKALPFNNPTQVIQAAAKGGNPNLLKKVMNYYGISGLGADELHKAIPHAIHSGSTACVRLLVERLVIKKQPLSVEKNMEYLLESIKQNQPYMVAYFIKSIPPEYLKTISMSVSAVERADLYLLRQLQTHGVPFSETAKAVLDKKEHQPVKLSLKAGIFLHKFTDLMHSGITYNHSHFKIIKDKLSAAKNELQESESEKILTGKNF</sequence>
<dbReference type="InterPro" id="IPR036770">
    <property type="entry name" value="Ankyrin_rpt-contain_sf"/>
</dbReference>